<dbReference type="Proteomes" id="UP000626220">
    <property type="component" value="Unassembled WGS sequence"/>
</dbReference>
<evidence type="ECO:0000256" key="8">
    <source>
        <dbReference type="RuleBase" id="RU363041"/>
    </source>
</evidence>
<feature type="transmembrane region" description="Helical" evidence="8">
    <location>
        <begin position="137"/>
        <end position="163"/>
    </location>
</feature>
<keyword evidence="3" id="KW-0813">Transport</keyword>
<evidence type="ECO:0000256" key="6">
    <source>
        <dbReference type="ARBA" id="ARBA00022989"/>
    </source>
</evidence>
<dbReference type="PANTHER" id="PTHR30269">
    <property type="entry name" value="TRANSMEMBRANE PROTEIN YFCA"/>
    <property type="match status" value="1"/>
</dbReference>
<feature type="transmembrane region" description="Helical" evidence="8">
    <location>
        <begin position="79"/>
        <end position="98"/>
    </location>
</feature>
<protein>
    <recommendedName>
        <fullName evidence="8">Probable membrane transporter protein</fullName>
    </recommendedName>
</protein>
<dbReference type="PANTHER" id="PTHR30269:SF37">
    <property type="entry name" value="MEMBRANE TRANSPORTER PROTEIN"/>
    <property type="match status" value="1"/>
</dbReference>
<evidence type="ECO:0000256" key="7">
    <source>
        <dbReference type="ARBA" id="ARBA00023136"/>
    </source>
</evidence>
<dbReference type="InterPro" id="IPR052017">
    <property type="entry name" value="TSUP"/>
</dbReference>
<dbReference type="InterPro" id="IPR002781">
    <property type="entry name" value="TM_pro_TauE-like"/>
</dbReference>
<feature type="transmembrane region" description="Helical" evidence="8">
    <location>
        <begin position="175"/>
        <end position="193"/>
    </location>
</feature>
<comment type="similarity">
    <text evidence="2 8">Belongs to the 4-toluene sulfonate uptake permease (TSUP) (TC 2.A.102) family.</text>
</comment>
<evidence type="ECO:0000313" key="9">
    <source>
        <dbReference type="EMBL" id="GHF50964.1"/>
    </source>
</evidence>
<feature type="transmembrane region" description="Helical" evidence="8">
    <location>
        <begin position="38"/>
        <end position="59"/>
    </location>
</feature>
<gene>
    <name evidence="9" type="ORF">GCM10017056_23330</name>
</gene>
<evidence type="ECO:0000256" key="4">
    <source>
        <dbReference type="ARBA" id="ARBA00022475"/>
    </source>
</evidence>
<keyword evidence="6 8" id="KW-1133">Transmembrane helix</keyword>
<evidence type="ECO:0000256" key="3">
    <source>
        <dbReference type="ARBA" id="ARBA00022448"/>
    </source>
</evidence>
<dbReference type="Pfam" id="PF01925">
    <property type="entry name" value="TauE"/>
    <property type="match status" value="1"/>
</dbReference>
<dbReference type="EMBL" id="BNCJ01000005">
    <property type="protein sequence ID" value="GHF50964.1"/>
    <property type="molecule type" value="Genomic_DNA"/>
</dbReference>
<feature type="transmembrane region" description="Helical" evidence="8">
    <location>
        <begin position="199"/>
        <end position="218"/>
    </location>
</feature>
<dbReference type="GO" id="GO:0005886">
    <property type="term" value="C:plasma membrane"/>
    <property type="evidence" value="ECO:0007669"/>
    <property type="project" value="UniProtKB-SubCell"/>
</dbReference>
<keyword evidence="4 8" id="KW-1003">Cell membrane</keyword>
<keyword evidence="10" id="KW-1185">Reference proteome</keyword>
<keyword evidence="7 8" id="KW-0472">Membrane</keyword>
<feature type="transmembrane region" description="Helical" evidence="8">
    <location>
        <begin position="105"/>
        <end position="125"/>
    </location>
</feature>
<feature type="transmembrane region" description="Helical" evidence="8">
    <location>
        <begin position="230"/>
        <end position="249"/>
    </location>
</feature>
<comment type="subcellular location">
    <subcellularLocation>
        <location evidence="1 8">Cell membrane</location>
        <topology evidence="1 8">Multi-pass membrane protein</topology>
    </subcellularLocation>
</comment>
<evidence type="ECO:0000313" key="10">
    <source>
        <dbReference type="Proteomes" id="UP000626220"/>
    </source>
</evidence>
<evidence type="ECO:0000256" key="1">
    <source>
        <dbReference type="ARBA" id="ARBA00004651"/>
    </source>
</evidence>
<accession>A0A8J3M877</accession>
<proteinExistence type="inferred from homology"/>
<reference evidence="9" key="1">
    <citation type="journal article" date="2014" name="Int. J. Syst. Evol. Microbiol.">
        <title>Complete genome sequence of Corynebacterium casei LMG S-19264T (=DSM 44701T), isolated from a smear-ripened cheese.</title>
        <authorList>
            <consortium name="US DOE Joint Genome Institute (JGI-PGF)"/>
            <person name="Walter F."/>
            <person name="Albersmeier A."/>
            <person name="Kalinowski J."/>
            <person name="Ruckert C."/>
        </authorList>
    </citation>
    <scope>NUCLEOTIDE SEQUENCE</scope>
    <source>
        <strain evidence="9">KCTC 42650</strain>
    </source>
</reference>
<comment type="caution">
    <text evidence="9">The sequence shown here is derived from an EMBL/GenBank/DDBJ whole genome shotgun (WGS) entry which is preliminary data.</text>
</comment>
<name>A0A8J3M877_9RHOB</name>
<keyword evidence="5 8" id="KW-0812">Transmembrane</keyword>
<dbReference type="RefSeq" id="WP_189680263.1">
    <property type="nucleotide sequence ID" value="NZ_BNCJ01000005.1"/>
</dbReference>
<evidence type="ECO:0000256" key="2">
    <source>
        <dbReference type="ARBA" id="ARBA00009142"/>
    </source>
</evidence>
<feature type="transmembrane region" description="Helical" evidence="8">
    <location>
        <begin position="6"/>
        <end position="26"/>
    </location>
</feature>
<dbReference type="AlphaFoldDB" id="A0A8J3M877"/>
<sequence length="250" mass="25786">MPDALAGFLALPGLGWLILAVCVAGIVRGFAGFGSAMIMMPVASVVLDPVAAVTFMIAVELLGPIPNVPAAWRAAERADVFRLAFGAMLGLPLGVTALSNMPPDLFGWVVSLTVLGLLAALMAGWRYHGRLTPGLVIAAGALGGALGGAVGLAGPPVIMLYMASLLPVAAIRANLMLFLVLIDLLMLATLAIFGLLQPGALIAGLVLSVPYMAVNWAGGRLFDPARERQFRAVAYAIIATSALLGLPVWH</sequence>
<reference evidence="9" key="2">
    <citation type="submission" date="2020-09" db="EMBL/GenBank/DDBJ databases">
        <authorList>
            <person name="Sun Q."/>
            <person name="Kim S."/>
        </authorList>
    </citation>
    <scope>NUCLEOTIDE SEQUENCE</scope>
    <source>
        <strain evidence="9">KCTC 42650</strain>
    </source>
</reference>
<organism evidence="9 10">
    <name type="scientific">Seohaeicola zhoushanensis</name>
    <dbReference type="NCBI Taxonomy" id="1569283"/>
    <lineage>
        <taxon>Bacteria</taxon>
        <taxon>Pseudomonadati</taxon>
        <taxon>Pseudomonadota</taxon>
        <taxon>Alphaproteobacteria</taxon>
        <taxon>Rhodobacterales</taxon>
        <taxon>Roseobacteraceae</taxon>
        <taxon>Seohaeicola</taxon>
    </lineage>
</organism>
<evidence type="ECO:0000256" key="5">
    <source>
        <dbReference type="ARBA" id="ARBA00022692"/>
    </source>
</evidence>